<proteinExistence type="predicted"/>
<accession>A0A916Y2W1</accession>
<reference evidence="1" key="1">
    <citation type="journal article" date="2014" name="Int. J. Syst. Evol. Microbiol.">
        <title>Complete genome sequence of Corynebacterium casei LMG S-19264T (=DSM 44701T), isolated from a smear-ripened cheese.</title>
        <authorList>
            <consortium name="US DOE Joint Genome Institute (JGI-PGF)"/>
            <person name="Walter F."/>
            <person name="Albersmeier A."/>
            <person name="Kalinowski J."/>
            <person name="Ruckert C."/>
        </authorList>
    </citation>
    <scope>NUCLEOTIDE SEQUENCE</scope>
    <source>
        <strain evidence="1">CGMCC 1.12506</strain>
    </source>
</reference>
<protein>
    <submittedName>
        <fullName evidence="1">Uncharacterized protein</fullName>
    </submittedName>
</protein>
<name>A0A916Y2W1_9FLAO</name>
<organism evidence="1 2">
    <name type="scientific">Flavobacterium orientale</name>
    <dbReference type="NCBI Taxonomy" id="1756020"/>
    <lineage>
        <taxon>Bacteria</taxon>
        <taxon>Pseudomonadati</taxon>
        <taxon>Bacteroidota</taxon>
        <taxon>Flavobacteriia</taxon>
        <taxon>Flavobacteriales</taxon>
        <taxon>Flavobacteriaceae</taxon>
        <taxon>Flavobacterium</taxon>
    </lineage>
</organism>
<dbReference type="EMBL" id="BMFG01000005">
    <property type="protein sequence ID" value="GGD27028.1"/>
    <property type="molecule type" value="Genomic_DNA"/>
</dbReference>
<dbReference type="Proteomes" id="UP000625735">
    <property type="component" value="Unassembled WGS sequence"/>
</dbReference>
<dbReference type="AlphaFoldDB" id="A0A916Y2W1"/>
<evidence type="ECO:0000313" key="1">
    <source>
        <dbReference type="EMBL" id="GGD27028.1"/>
    </source>
</evidence>
<reference evidence="1" key="2">
    <citation type="submission" date="2020-09" db="EMBL/GenBank/DDBJ databases">
        <authorList>
            <person name="Sun Q."/>
            <person name="Zhou Y."/>
        </authorList>
    </citation>
    <scope>NUCLEOTIDE SEQUENCE</scope>
    <source>
        <strain evidence="1">CGMCC 1.12506</strain>
    </source>
</reference>
<evidence type="ECO:0000313" key="2">
    <source>
        <dbReference type="Proteomes" id="UP000625735"/>
    </source>
</evidence>
<comment type="caution">
    <text evidence="1">The sequence shown here is derived from an EMBL/GenBank/DDBJ whole genome shotgun (WGS) entry which is preliminary data.</text>
</comment>
<sequence>MPTLYKNNSGGSGKFKVCAFNKLCGVGQAIVLKSTTALIRNVVVNLKMKILLTLIIVISASLNANAQSESEYIDTSKELKKYQRTELRRAKRAFSERTEFKNIETRNVKLDSLQSTYKSNTVLTLCSGDFYCDDLFGKGKLTGEMFYEPMKINPYADSRVYINKIDGDTLKTKLWNNGKGSLAILNFKHLPELDKRTERKFVIWATTVKIFGGGHSVFFLSLKNNKADKNTDLNDFIENASEFKLIFSHNEM</sequence>
<keyword evidence="2" id="KW-1185">Reference proteome</keyword>
<gene>
    <name evidence="1" type="ORF">GCM10011343_16620</name>
</gene>